<feature type="compositionally biased region" description="Basic and acidic residues" evidence="5">
    <location>
        <begin position="329"/>
        <end position="340"/>
    </location>
</feature>
<feature type="compositionally biased region" description="Acidic residues" evidence="5">
    <location>
        <begin position="341"/>
        <end position="365"/>
    </location>
</feature>
<dbReference type="SUPFAM" id="SSF50978">
    <property type="entry name" value="WD40 repeat-like"/>
    <property type="match status" value="1"/>
</dbReference>
<feature type="repeat" description="WD" evidence="4">
    <location>
        <begin position="54"/>
        <end position="95"/>
    </location>
</feature>
<dbReference type="RefSeq" id="XP_001033418.1">
    <property type="nucleotide sequence ID" value="XM_001033418.3"/>
</dbReference>
<dbReference type="InterPro" id="IPR036322">
    <property type="entry name" value="WD40_repeat_dom_sf"/>
</dbReference>
<evidence type="ECO:0000256" key="1">
    <source>
        <dbReference type="ARBA" id="ARBA00007625"/>
    </source>
</evidence>
<dbReference type="HOGENOM" id="CLU_035848_0_0_1"/>
<feature type="repeat" description="WD" evidence="4">
    <location>
        <begin position="96"/>
        <end position="136"/>
    </location>
</feature>
<dbReference type="eggNOG" id="KOG2444">
    <property type="taxonomic scope" value="Eukaryota"/>
</dbReference>
<feature type="region of interest" description="Disordered" evidence="5">
    <location>
        <begin position="319"/>
        <end position="437"/>
    </location>
</feature>
<dbReference type="STRING" id="312017.Q22KP4"/>
<evidence type="ECO:0000313" key="7">
    <source>
        <dbReference type="Proteomes" id="UP000009168"/>
    </source>
</evidence>
<dbReference type="Gene3D" id="2.130.10.10">
    <property type="entry name" value="YVTN repeat-like/Quinoprotein amine dehydrogenase"/>
    <property type="match status" value="2"/>
</dbReference>
<evidence type="ECO:0000256" key="4">
    <source>
        <dbReference type="PROSITE-ProRule" id="PRU00221"/>
    </source>
</evidence>
<dbReference type="GeneID" id="7846469"/>
<sequence length="437" mass="49783">MEQYVMEPPLYFAEDHLFDLDFHPNKDLLACTLINGWVKILGYNSDDVNDLAVFKHHSQSTRTCSFSPNGLNLATGSKDKSFSIIDTNGNLSLHLKDAHKESINLVKFLNDDILISGDDNGHIKVWDLKSSKCVYEGEEQSEAITGVAIPENLNYLLTTSLDGTLAVYDIRKSNNAKDKLYALSDCMEEDLTSIQLVKNDKFVATSTSEGIVLLFKWDWFGDCKDRIVFNANTIDHMIKLDENTLITGSEDGFVRGVSVYPNKQLQILGQHEEDENFPITKLSLSHCRRFLASLSHDNSIKFYDISKFVNNRDQVGENTWEGYESGDEPVPRTKKEKAGNDMDDSDFEDEDSDDDSDDDEDMEDEDNKKQKKQKQKGGDGMDDEESDDDDDDDSDEEVSKKKNQNQGKQQKRVRLSERAQKNVHNRNKIQNFFSDFK</sequence>
<dbReference type="Proteomes" id="UP000009168">
    <property type="component" value="Unassembled WGS sequence"/>
</dbReference>
<dbReference type="OrthoDB" id="2288928at2759"/>
<dbReference type="PANTHER" id="PTHR44019:SF20">
    <property type="entry name" value="WD REPEAT-CONTAINING PROTEIN 55"/>
    <property type="match status" value="1"/>
</dbReference>
<reference evidence="7" key="1">
    <citation type="journal article" date="2006" name="PLoS Biol.">
        <title>Macronuclear genome sequence of the ciliate Tetrahymena thermophila, a model eukaryote.</title>
        <authorList>
            <person name="Eisen J.A."/>
            <person name="Coyne R.S."/>
            <person name="Wu M."/>
            <person name="Wu D."/>
            <person name="Thiagarajan M."/>
            <person name="Wortman J.R."/>
            <person name="Badger J.H."/>
            <person name="Ren Q."/>
            <person name="Amedeo P."/>
            <person name="Jones K.M."/>
            <person name="Tallon L.J."/>
            <person name="Delcher A.L."/>
            <person name="Salzberg S.L."/>
            <person name="Silva J.C."/>
            <person name="Haas B.J."/>
            <person name="Majoros W.H."/>
            <person name="Farzad M."/>
            <person name="Carlton J.M."/>
            <person name="Smith R.K. Jr."/>
            <person name="Garg J."/>
            <person name="Pearlman R.E."/>
            <person name="Karrer K.M."/>
            <person name="Sun L."/>
            <person name="Manning G."/>
            <person name="Elde N.C."/>
            <person name="Turkewitz A.P."/>
            <person name="Asai D.J."/>
            <person name="Wilkes D.E."/>
            <person name="Wang Y."/>
            <person name="Cai H."/>
            <person name="Collins K."/>
            <person name="Stewart B.A."/>
            <person name="Lee S.R."/>
            <person name="Wilamowska K."/>
            <person name="Weinberg Z."/>
            <person name="Ruzzo W.L."/>
            <person name="Wloga D."/>
            <person name="Gaertig J."/>
            <person name="Frankel J."/>
            <person name="Tsao C.-C."/>
            <person name="Gorovsky M.A."/>
            <person name="Keeling P.J."/>
            <person name="Waller R.F."/>
            <person name="Patron N.J."/>
            <person name="Cherry J.M."/>
            <person name="Stover N.A."/>
            <person name="Krieger C.J."/>
            <person name="del Toro C."/>
            <person name="Ryder H.F."/>
            <person name="Williamson S.C."/>
            <person name="Barbeau R.A."/>
            <person name="Hamilton E.P."/>
            <person name="Orias E."/>
        </authorList>
    </citation>
    <scope>NUCLEOTIDE SEQUENCE [LARGE SCALE GENOMIC DNA]</scope>
    <source>
        <strain evidence="7">SB210</strain>
    </source>
</reference>
<dbReference type="PROSITE" id="PS00678">
    <property type="entry name" value="WD_REPEATS_1"/>
    <property type="match status" value="1"/>
</dbReference>
<dbReference type="Pfam" id="PF24796">
    <property type="entry name" value="WDR55"/>
    <property type="match status" value="1"/>
</dbReference>
<dbReference type="KEGG" id="tet:TTHERM_00312370"/>
<dbReference type="InterPro" id="IPR001680">
    <property type="entry name" value="WD40_rpt"/>
</dbReference>
<evidence type="ECO:0000313" key="6">
    <source>
        <dbReference type="EMBL" id="EAR85755.1"/>
    </source>
</evidence>
<name>Q22KP4_TETTS</name>
<feature type="compositionally biased region" description="Polar residues" evidence="5">
    <location>
        <begin position="428"/>
        <end position="437"/>
    </location>
</feature>
<evidence type="ECO:0000256" key="5">
    <source>
        <dbReference type="SAM" id="MobiDB-lite"/>
    </source>
</evidence>
<gene>
    <name evidence="6" type="ORF">TTHERM_00312370</name>
</gene>
<dbReference type="EMBL" id="GG662498">
    <property type="protein sequence ID" value="EAR85755.1"/>
    <property type="molecule type" value="Genomic_DNA"/>
</dbReference>
<keyword evidence="3" id="KW-0677">Repeat</keyword>
<dbReference type="InParanoid" id="Q22KP4"/>
<accession>Q22KP4</accession>
<dbReference type="PANTHER" id="PTHR44019">
    <property type="entry name" value="WD REPEAT-CONTAINING PROTEIN 55"/>
    <property type="match status" value="1"/>
</dbReference>
<dbReference type="InterPro" id="IPR050505">
    <property type="entry name" value="WDR55/POC1"/>
</dbReference>
<keyword evidence="7" id="KW-1185">Reference proteome</keyword>
<keyword evidence="2 4" id="KW-0853">WD repeat</keyword>
<organism evidence="6 7">
    <name type="scientific">Tetrahymena thermophila (strain SB210)</name>
    <dbReference type="NCBI Taxonomy" id="312017"/>
    <lineage>
        <taxon>Eukaryota</taxon>
        <taxon>Sar</taxon>
        <taxon>Alveolata</taxon>
        <taxon>Ciliophora</taxon>
        <taxon>Intramacronucleata</taxon>
        <taxon>Oligohymenophorea</taxon>
        <taxon>Hymenostomatida</taxon>
        <taxon>Tetrahymenina</taxon>
        <taxon>Tetrahymenidae</taxon>
        <taxon>Tetrahymena</taxon>
    </lineage>
</organism>
<comment type="similarity">
    <text evidence="1">Belongs to the WD repeat WDR55 family.</text>
</comment>
<dbReference type="InterPro" id="IPR019775">
    <property type="entry name" value="WD40_repeat_CS"/>
</dbReference>
<dbReference type="OMA" id="GIIKHWD"/>
<protein>
    <submittedName>
        <fullName evidence="6">Transducin, putative</fullName>
    </submittedName>
</protein>
<dbReference type="PROSITE" id="PS50082">
    <property type="entry name" value="WD_REPEATS_2"/>
    <property type="match status" value="2"/>
</dbReference>
<proteinExistence type="inferred from homology"/>
<dbReference type="InterPro" id="IPR015943">
    <property type="entry name" value="WD40/YVTN_repeat-like_dom_sf"/>
</dbReference>
<dbReference type="FunCoup" id="Q22KP4">
    <property type="interactions" value="290"/>
</dbReference>
<evidence type="ECO:0000256" key="3">
    <source>
        <dbReference type="ARBA" id="ARBA00022737"/>
    </source>
</evidence>
<dbReference type="AlphaFoldDB" id="Q22KP4"/>
<dbReference type="PROSITE" id="PS50294">
    <property type="entry name" value="WD_REPEATS_REGION"/>
    <property type="match status" value="1"/>
</dbReference>
<evidence type="ECO:0000256" key="2">
    <source>
        <dbReference type="ARBA" id="ARBA00022574"/>
    </source>
</evidence>
<dbReference type="SMART" id="SM00320">
    <property type="entry name" value="WD40"/>
    <property type="match status" value="5"/>
</dbReference>
<feature type="compositionally biased region" description="Acidic residues" evidence="5">
    <location>
        <begin position="380"/>
        <end position="396"/>
    </location>
</feature>